<evidence type="ECO:0000256" key="3">
    <source>
        <dbReference type="PROSITE-ProRule" id="PRU00339"/>
    </source>
</evidence>
<dbReference type="InterPro" id="IPR011990">
    <property type="entry name" value="TPR-like_helical_dom_sf"/>
</dbReference>
<name>A0A0G0YVI3_9BACT</name>
<reference evidence="5 6" key="1">
    <citation type="journal article" date="2015" name="Nature">
        <title>rRNA introns, odd ribosomes, and small enigmatic genomes across a large radiation of phyla.</title>
        <authorList>
            <person name="Brown C.T."/>
            <person name="Hug L.A."/>
            <person name="Thomas B.C."/>
            <person name="Sharon I."/>
            <person name="Castelle C.J."/>
            <person name="Singh A."/>
            <person name="Wilkins M.J."/>
            <person name="Williams K.H."/>
            <person name="Banfield J.F."/>
        </authorList>
    </citation>
    <scope>NUCLEOTIDE SEQUENCE [LARGE SCALE GENOMIC DNA]</scope>
</reference>
<sequence length="296" mass="33957">MHYAVLILIILICLAVILRLAGGKVRKLKLIAVEAIPEEKQSEIKKRLLEIRLQKRILGGGQKIFSFFKKVGAICLNIVVGLVIFFKMKRQRRLFTRKMPEAKIRTESKTASVVSDKLLEAGVLIKKRMFDEAEGKCIEALKDEPKNVDIFLVLGDIYAFKQEWKSAEETYRHIMRIDPKFLLAQKELANILETSKKWEDLKQLSQYILKNGHEEAWIYIKLGLSYRKTGYPDVAEKYFERAVELEPKSEPALDCLLEAAIINKNKSLALKALNTLMGISSDAMKLQSYQDKIDIL</sequence>
<proteinExistence type="predicted"/>
<feature type="repeat" description="TPR" evidence="3">
    <location>
        <begin position="216"/>
        <end position="249"/>
    </location>
</feature>
<dbReference type="PROSITE" id="PS50005">
    <property type="entry name" value="TPR"/>
    <property type="match status" value="2"/>
</dbReference>
<dbReference type="PANTHER" id="PTHR15704">
    <property type="entry name" value="SUPERKILLER 3 PROTEIN-RELATED"/>
    <property type="match status" value="1"/>
</dbReference>
<dbReference type="InterPro" id="IPR019734">
    <property type="entry name" value="TPR_rpt"/>
</dbReference>
<dbReference type="InterPro" id="IPR013105">
    <property type="entry name" value="TPR_2"/>
</dbReference>
<dbReference type="Gene3D" id="1.25.40.10">
    <property type="entry name" value="Tetratricopeptide repeat domain"/>
    <property type="match status" value="1"/>
</dbReference>
<dbReference type="Proteomes" id="UP000034516">
    <property type="component" value="Unassembled WGS sequence"/>
</dbReference>
<accession>A0A0G0YVI3</accession>
<dbReference type="GO" id="GO:0055087">
    <property type="term" value="C:Ski complex"/>
    <property type="evidence" value="ECO:0007669"/>
    <property type="project" value="InterPro"/>
</dbReference>
<keyword evidence="1" id="KW-0677">Repeat</keyword>
<evidence type="ECO:0000256" key="1">
    <source>
        <dbReference type="ARBA" id="ARBA00022737"/>
    </source>
</evidence>
<evidence type="ECO:0000256" key="2">
    <source>
        <dbReference type="ARBA" id="ARBA00022803"/>
    </source>
</evidence>
<comment type="caution">
    <text evidence="5">The sequence shown here is derived from an EMBL/GenBank/DDBJ whole genome shotgun (WGS) entry which is preliminary data.</text>
</comment>
<keyword evidence="4" id="KW-1133">Transmembrane helix</keyword>
<feature type="transmembrane region" description="Helical" evidence="4">
    <location>
        <begin position="71"/>
        <end position="88"/>
    </location>
</feature>
<dbReference type="SUPFAM" id="SSF48452">
    <property type="entry name" value="TPR-like"/>
    <property type="match status" value="1"/>
</dbReference>
<feature type="repeat" description="TPR" evidence="3">
    <location>
        <begin position="148"/>
        <end position="181"/>
    </location>
</feature>
<protein>
    <submittedName>
        <fullName evidence="5">Tetratricopeptide TPR_1 repeat-containing protein</fullName>
    </submittedName>
</protein>
<keyword evidence="4" id="KW-0472">Membrane</keyword>
<evidence type="ECO:0000313" key="5">
    <source>
        <dbReference type="EMBL" id="KKS40600.1"/>
    </source>
</evidence>
<keyword evidence="2 3" id="KW-0802">TPR repeat</keyword>
<dbReference type="InterPro" id="IPR039226">
    <property type="entry name" value="Ski3/TTC37"/>
</dbReference>
<dbReference type="PANTHER" id="PTHR15704:SF7">
    <property type="entry name" value="SUPERKILLER COMPLEX PROTEIN 3"/>
    <property type="match status" value="1"/>
</dbReference>
<dbReference type="SMART" id="SM00028">
    <property type="entry name" value="TPR"/>
    <property type="match status" value="2"/>
</dbReference>
<dbReference type="EMBL" id="LCCW01000039">
    <property type="protein sequence ID" value="KKS40600.1"/>
    <property type="molecule type" value="Genomic_DNA"/>
</dbReference>
<dbReference type="GO" id="GO:0006401">
    <property type="term" value="P:RNA catabolic process"/>
    <property type="evidence" value="ECO:0007669"/>
    <property type="project" value="InterPro"/>
</dbReference>
<gene>
    <name evidence="5" type="ORF">UV02_C0039G0015</name>
</gene>
<keyword evidence="4" id="KW-0812">Transmembrane</keyword>
<evidence type="ECO:0000313" key="6">
    <source>
        <dbReference type="Proteomes" id="UP000034516"/>
    </source>
</evidence>
<organism evidence="5 6">
    <name type="scientific">Candidatus Kuenenbacteria bacterium GW2011_GWA2_42_15</name>
    <dbReference type="NCBI Taxonomy" id="1618677"/>
    <lineage>
        <taxon>Bacteria</taxon>
        <taxon>Candidatus Kueneniibacteriota</taxon>
    </lineage>
</organism>
<evidence type="ECO:0000256" key="4">
    <source>
        <dbReference type="SAM" id="Phobius"/>
    </source>
</evidence>
<dbReference type="AlphaFoldDB" id="A0A0G0YVI3"/>
<dbReference type="Pfam" id="PF07719">
    <property type="entry name" value="TPR_2"/>
    <property type="match status" value="1"/>
</dbReference>